<evidence type="ECO:0000313" key="3">
    <source>
        <dbReference type="Proteomes" id="UP000004208"/>
    </source>
</evidence>
<dbReference type="OrthoDB" id="5324916at2"/>
<dbReference type="RefSeq" id="WP_005287748.1">
    <property type="nucleotide sequence ID" value="NZ_CM000961.1"/>
</dbReference>
<dbReference type="EMBL" id="ACLJ02000001">
    <property type="protein sequence ID" value="EFK55347.1"/>
    <property type="molecule type" value="Genomic_DNA"/>
</dbReference>
<evidence type="ECO:0000313" key="2">
    <source>
        <dbReference type="EMBL" id="EFK55347.1"/>
    </source>
</evidence>
<feature type="transmembrane region" description="Helical" evidence="1">
    <location>
        <begin position="73"/>
        <end position="90"/>
    </location>
</feature>
<dbReference type="Proteomes" id="UP000004208">
    <property type="component" value="Unassembled WGS sequence"/>
</dbReference>
<protein>
    <submittedName>
        <fullName evidence="2">Branched-chain amino acid transport protein (AzlD)</fullName>
    </submittedName>
</protein>
<dbReference type="InterPro" id="IPR008407">
    <property type="entry name" value="Brnchd-chn_aa_trnsp_AzlD"/>
</dbReference>
<accession>D7W967</accession>
<name>D7W967_9CORY</name>
<organism evidence="2 3">
    <name type="scientific">Corynebacterium genitalium ATCC 33030</name>
    <dbReference type="NCBI Taxonomy" id="585529"/>
    <lineage>
        <taxon>Bacteria</taxon>
        <taxon>Bacillati</taxon>
        <taxon>Actinomycetota</taxon>
        <taxon>Actinomycetes</taxon>
        <taxon>Mycobacteriales</taxon>
        <taxon>Corynebacteriaceae</taxon>
        <taxon>Corynebacterium</taxon>
    </lineage>
</organism>
<dbReference type="STRING" id="585529.HMPREF0291_10605"/>
<dbReference type="Pfam" id="PF05437">
    <property type="entry name" value="AzlD"/>
    <property type="match status" value="1"/>
</dbReference>
<reference evidence="2" key="1">
    <citation type="submission" date="2010-06" db="EMBL/GenBank/DDBJ databases">
        <authorList>
            <person name="Muzny D."/>
            <person name="Qin X."/>
            <person name="Buhay C."/>
            <person name="Dugan-Rocha S."/>
            <person name="Ding Y."/>
            <person name="Chen G."/>
            <person name="Hawes A."/>
            <person name="Holder M."/>
            <person name="Jhangiani S."/>
            <person name="Johnson A."/>
            <person name="Khan Z."/>
            <person name="Li Z."/>
            <person name="Liu W."/>
            <person name="Liu X."/>
            <person name="Perez L."/>
            <person name="Shen H."/>
            <person name="Wang Q."/>
            <person name="Watt J."/>
            <person name="Xi L."/>
            <person name="Xin Y."/>
            <person name="Zhou J."/>
            <person name="Deng J."/>
            <person name="Jiang H."/>
            <person name="Liu Y."/>
            <person name="Qu J."/>
            <person name="Song X.-Z."/>
            <person name="Zhang L."/>
            <person name="Villasana D."/>
            <person name="Johnson A."/>
            <person name="Liu J."/>
            <person name="Liyanage D."/>
            <person name="Lorensuhewa L."/>
            <person name="Robinson T."/>
            <person name="Song A."/>
            <person name="Song B.-B."/>
            <person name="Dinh H."/>
            <person name="Thornton R."/>
            <person name="Coyle M."/>
            <person name="Francisco L."/>
            <person name="Jackson L."/>
            <person name="Javaid M."/>
            <person name="Korchina V."/>
            <person name="Kovar C."/>
            <person name="Mata R."/>
            <person name="Mathew T."/>
            <person name="Ngo R."/>
            <person name="Nguyen L."/>
            <person name="Nguyen N."/>
            <person name="Okwuonu G."/>
            <person name="Ongeri F."/>
            <person name="Pham C."/>
            <person name="Simmons D."/>
            <person name="Wilczek-Boney K."/>
            <person name="Hale W."/>
            <person name="Jakkamsetti A."/>
            <person name="Pham P."/>
            <person name="Ruth R."/>
            <person name="San Lucas F."/>
            <person name="Warren J."/>
            <person name="Zhang J."/>
            <person name="Zhao Z."/>
            <person name="Zhou C."/>
            <person name="Zhu D."/>
            <person name="Lee S."/>
            <person name="Bess C."/>
            <person name="Blankenburg K."/>
            <person name="Forbes L."/>
            <person name="Fu Q."/>
            <person name="Gubbala S."/>
            <person name="Hirani K."/>
            <person name="Jayaseelan J.C."/>
            <person name="Lara F."/>
            <person name="Munidasa M."/>
            <person name="Palculict T."/>
            <person name="Patil S."/>
            <person name="Pu L.-L."/>
            <person name="Saada N."/>
            <person name="Tang L."/>
            <person name="Weissenberger G."/>
            <person name="Zhu Y."/>
            <person name="Hemphill L."/>
            <person name="Shang Y."/>
            <person name="Youmans B."/>
            <person name="Ayvaz T."/>
            <person name="Ross M."/>
            <person name="Santibanez J."/>
            <person name="Aqrawi P."/>
            <person name="Gross S."/>
            <person name="Joshi V."/>
            <person name="Fowler G."/>
            <person name="Nazareth L."/>
            <person name="Reid J."/>
            <person name="Worley K."/>
            <person name="Petrosino J."/>
            <person name="Highlander S."/>
            <person name="Gibbs R."/>
        </authorList>
    </citation>
    <scope>NUCLEOTIDE SEQUENCE [LARGE SCALE GENOMIC DNA]</scope>
    <source>
        <strain evidence="2">ATCC 33030</strain>
    </source>
</reference>
<comment type="caution">
    <text evidence="2">The sequence shown here is derived from an EMBL/GenBank/DDBJ whole genome shotgun (WGS) entry which is preliminary data.</text>
</comment>
<gene>
    <name evidence="2" type="ORF">HMPREF0291_10605</name>
</gene>
<dbReference type="eggNOG" id="COG1687">
    <property type="taxonomic scope" value="Bacteria"/>
</dbReference>
<keyword evidence="1" id="KW-0472">Membrane</keyword>
<dbReference type="HOGENOM" id="CLU_144816_0_0_11"/>
<keyword evidence="1" id="KW-1133">Transmembrane helix</keyword>
<proteinExistence type="predicted"/>
<evidence type="ECO:0000256" key="1">
    <source>
        <dbReference type="SAM" id="Phobius"/>
    </source>
</evidence>
<feature type="transmembrane region" description="Helical" evidence="1">
    <location>
        <begin position="12"/>
        <end position="33"/>
    </location>
</feature>
<feature type="transmembrane region" description="Helical" evidence="1">
    <location>
        <begin position="45"/>
        <end position="67"/>
    </location>
</feature>
<keyword evidence="3" id="KW-1185">Reference proteome</keyword>
<keyword evidence="1" id="KW-0812">Transmembrane</keyword>
<feature type="transmembrane region" description="Helical" evidence="1">
    <location>
        <begin position="97"/>
        <end position="116"/>
    </location>
</feature>
<sequence length="117" mass="11838">MGDSLGLPDGVTLTMVAAVLVPVAVVTVLLRALPFAFLRVLKGSALIEFLGATMPVGVMTVLVVYTLASALDAPGGLVPALLAGAVTLALHAWRRSAGLSILTGTAVYMLLVNVVVG</sequence>
<dbReference type="PIRSF" id="PIRSF003203">
    <property type="entry name" value="AzlD"/>
    <property type="match status" value="1"/>
</dbReference>
<dbReference type="AlphaFoldDB" id="D7W967"/>